<keyword evidence="2" id="KW-1133">Transmembrane helix</keyword>
<feature type="domain" description="Cell envelope-related transcriptional attenuator" evidence="3">
    <location>
        <begin position="122"/>
        <end position="263"/>
    </location>
</feature>
<dbReference type="PANTHER" id="PTHR33392">
    <property type="entry name" value="POLYISOPRENYL-TEICHOIC ACID--PEPTIDOGLYCAN TEICHOIC ACID TRANSFERASE TAGU"/>
    <property type="match status" value="1"/>
</dbReference>
<dbReference type="PANTHER" id="PTHR33392:SF6">
    <property type="entry name" value="POLYISOPRENYL-TEICHOIC ACID--PEPTIDOGLYCAN TEICHOIC ACID TRANSFERASE TAGU"/>
    <property type="match status" value="1"/>
</dbReference>
<dbReference type="AlphaFoldDB" id="A0A8T4ISS4"/>
<keyword evidence="5" id="KW-1185">Reference proteome</keyword>
<dbReference type="EMBL" id="JAGSMN010000142">
    <property type="protein sequence ID" value="MBR7672857.1"/>
    <property type="molecule type" value="Genomic_DNA"/>
</dbReference>
<evidence type="ECO:0000313" key="4">
    <source>
        <dbReference type="EMBL" id="MBR7672857.1"/>
    </source>
</evidence>
<reference evidence="4" key="1">
    <citation type="submission" date="2021-04" db="EMBL/GenBank/DDBJ databases">
        <title>Sequencing of actinobacteria type strains.</title>
        <authorList>
            <person name="Nguyen G.-S."/>
            <person name="Wentzel A."/>
        </authorList>
    </citation>
    <scope>NUCLEOTIDE SEQUENCE</scope>
    <source>
        <strain evidence="4">DSM 42095</strain>
    </source>
</reference>
<accession>A0A8T4ISS4</accession>
<organism evidence="4 5">
    <name type="scientific">Streptomyces daliensis</name>
    <dbReference type="NCBI Taxonomy" id="299421"/>
    <lineage>
        <taxon>Bacteria</taxon>
        <taxon>Bacillati</taxon>
        <taxon>Actinomycetota</taxon>
        <taxon>Actinomycetes</taxon>
        <taxon>Kitasatosporales</taxon>
        <taxon>Streptomycetaceae</taxon>
        <taxon>Streptomyces</taxon>
    </lineage>
</organism>
<gene>
    <name evidence="4" type="ORF">KDA82_07480</name>
</gene>
<dbReference type="Gene3D" id="3.40.630.190">
    <property type="entry name" value="LCP protein"/>
    <property type="match status" value="1"/>
</dbReference>
<proteinExistence type="inferred from homology"/>
<keyword evidence="2" id="KW-0812">Transmembrane</keyword>
<evidence type="ECO:0000256" key="1">
    <source>
        <dbReference type="ARBA" id="ARBA00006068"/>
    </source>
</evidence>
<sequence length="359" mass="38221">MSESAGGPLPPQSSSTLYRAAPRWHRRGHAPEPGRQRGGPRRALRRACLVVLVLAVLLAAVVGATWIWAGTQLRETAAFAGDDVRSEAGEGTNWLVIGTDTRSDLSADEREELHVGGAGERNTDTMMLLHYGDAGPYLVSIPRDSYVTVPGHGKAKINSAYALGGPKLLTRTVEAATGLRLDHYAEVDFHGFVGVVDALDGVEICLDAPLKDEKAGADLRAGCQTLDGRQALAFVRARYSDPEGDLGRVRRQRQLLSALVHEATGPATLLNPFRLHGFLDATLEALTVDNGTGVPSLTRMAWEIRGLTGGDGGTATVPVTNAGLSVPGAGDVVVWDRSRAGELFDQLRRDVPITATEVK</sequence>
<feature type="transmembrane region" description="Helical" evidence="2">
    <location>
        <begin position="47"/>
        <end position="69"/>
    </location>
</feature>
<dbReference type="Pfam" id="PF03816">
    <property type="entry name" value="LytR_cpsA_psr"/>
    <property type="match status" value="1"/>
</dbReference>
<dbReference type="InterPro" id="IPR004474">
    <property type="entry name" value="LytR_CpsA_psr"/>
</dbReference>
<protein>
    <submittedName>
        <fullName evidence="4">LCP family protein</fullName>
    </submittedName>
</protein>
<evidence type="ECO:0000313" key="5">
    <source>
        <dbReference type="Proteomes" id="UP000675554"/>
    </source>
</evidence>
<keyword evidence="2" id="KW-0472">Membrane</keyword>
<evidence type="ECO:0000259" key="3">
    <source>
        <dbReference type="Pfam" id="PF03816"/>
    </source>
</evidence>
<dbReference type="NCBIfam" id="TIGR00350">
    <property type="entry name" value="lytR_cpsA_psr"/>
    <property type="match status" value="1"/>
</dbReference>
<dbReference type="Proteomes" id="UP000675554">
    <property type="component" value="Unassembled WGS sequence"/>
</dbReference>
<evidence type="ECO:0000256" key="2">
    <source>
        <dbReference type="SAM" id="Phobius"/>
    </source>
</evidence>
<name>A0A8T4ISS4_9ACTN</name>
<comment type="caution">
    <text evidence="4">The sequence shown here is derived from an EMBL/GenBank/DDBJ whole genome shotgun (WGS) entry which is preliminary data.</text>
</comment>
<comment type="similarity">
    <text evidence="1">Belongs to the LytR/CpsA/Psr (LCP) family.</text>
</comment>
<dbReference type="InterPro" id="IPR050922">
    <property type="entry name" value="LytR/CpsA/Psr_CW_biosynth"/>
</dbReference>